<proteinExistence type="predicted"/>
<evidence type="ECO:0000313" key="3">
    <source>
        <dbReference type="Proteomes" id="UP000240243"/>
    </source>
</evidence>
<dbReference type="RefSeq" id="WP_106730426.1">
    <property type="nucleotide sequence ID" value="NZ_PXYG01000007.1"/>
</dbReference>
<gene>
    <name evidence="2" type="ORF">C7H85_14540</name>
</gene>
<organism evidence="2 3">
    <name type="scientific">Zobellella endophytica</name>
    <dbReference type="NCBI Taxonomy" id="2116700"/>
    <lineage>
        <taxon>Bacteria</taxon>
        <taxon>Pseudomonadati</taxon>
        <taxon>Pseudomonadota</taxon>
        <taxon>Gammaproteobacteria</taxon>
        <taxon>Aeromonadales</taxon>
        <taxon>Aeromonadaceae</taxon>
        <taxon>Zobellella</taxon>
    </lineage>
</organism>
<dbReference type="EMBL" id="PXYG01000007">
    <property type="protein sequence ID" value="PSJ43973.1"/>
    <property type="molecule type" value="Genomic_DNA"/>
</dbReference>
<protein>
    <submittedName>
        <fullName evidence="2">DUF3530 domain-containing protein</fullName>
    </submittedName>
</protein>
<evidence type="ECO:0000313" key="2">
    <source>
        <dbReference type="EMBL" id="PSJ43973.1"/>
    </source>
</evidence>
<keyword evidence="3" id="KW-1185">Reference proteome</keyword>
<dbReference type="OrthoDB" id="5599854at2"/>
<dbReference type="Proteomes" id="UP000240243">
    <property type="component" value="Unassembled WGS sequence"/>
</dbReference>
<evidence type="ECO:0000256" key="1">
    <source>
        <dbReference type="SAM" id="MobiDB-lite"/>
    </source>
</evidence>
<name>A0A2P7R194_9GAMM</name>
<dbReference type="Pfam" id="PF12048">
    <property type="entry name" value="DUF3530"/>
    <property type="match status" value="1"/>
</dbReference>
<feature type="region of interest" description="Disordered" evidence="1">
    <location>
        <begin position="183"/>
        <end position="209"/>
    </location>
</feature>
<feature type="region of interest" description="Disordered" evidence="1">
    <location>
        <begin position="244"/>
        <end position="266"/>
    </location>
</feature>
<sequence length="266" mass="30097">MARTGWRAGILILLSLLGGSAAWARLDWTAFEQYRSPSALLYFETPRPRAEGSLLIWPELSQPHLWLAMAEYWQRKGWDFILLLPDASQQAFDPATEAPSPVQRQWLVRQGERLQDALADTDPERRLLVLVQGSAALWYQQLVDGGTLSTPDALVVFDAHPRPSAQQRMLAISLARSPYPVLDIDSRPREPLSRLNQQRRRQQSEQQEKADYQMELLTGHALLERQIAGWLVRLGWLPLPPGAPDYLKGKRNEAGISRPTDPGPGR</sequence>
<accession>A0A2P7R194</accession>
<dbReference type="AlphaFoldDB" id="A0A2P7R194"/>
<reference evidence="2 3" key="1">
    <citation type="submission" date="2018-03" db="EMBL/GenBank/DDBJ databases">
        <title>The draft genome of Zobellella sp. 59N8.</title>
        <authorList>
            <person name="Liu L."/>
            <person name="Li L."/>
            <person name="Zhang X."/>
            <person name="Liang L."/>
            <person name="Wang T."/>
        </authorList>
    </citation>
    <scope>NUCLEOTIDE SEQUENCE [LARGE SCALE GENOMIC DNA]</scope>
    <source>
        <strain evidence="2 3">59N8</strain>
    </source>
</reference>
<dbReference type="InterPro" id="IPR022529">
    <property type="entry name" value="DUF3530"/>
</dbReference>
<comment type="caution">
    <text evidence="2">The sequence shown here is derived from an EMBL/GenBank/DDBJ whole genome shotgun (WGS) entry which is preliminary data.</text>
</comment>